<sequence precursor="true">MLKKITIVIMLVFCCTFALAVDEVSTPYKGVTRTHRTLTEPRPLNINVLVIDLAEPTISFKATPSNGDAAGETSGKTVRDFVLEEGAQIGINGGFFFWNSTSGGYDVMGYAASMGQTYSGFTAYADWPEPYVSLNISQDNKADMIYPVPNFPIGYYTAPFSVEVYNAVPGSEWIIQDGVKHVTDWNHHYELHPRTAAGITQDNKLILMTVDGRQAGFSEGMTVAEVADVLLGFGAYQGINLDGGGSTTMYFGEPYYENINVSIDGGVPGQQRVTANNLAVFAEADNSFPEYFIFNDFENGDEGTFAYSPGYSGSTQGIVAAESTADAVTGESWTLDGSARLFVKDDPELTSVSENPGGGWFVRWVSGSTASPSQNITAPVGGYAGFWAKTTAEDVSVSLCIDNDGGMERGIPIALPADGFWHCCQWNLDDESQWQGWVNGDGQITGSAFSLDSIHIFGPNADVELYIDTVSLSGTGSLDFIETCEQQHKAGRGNAADLNLDCVIDLLDFKLLIENWLNQSEYDIDNSDGAHIIDVKDFAVLAKNWLLETI</sequence>
<keyword evidence="4" id="KW-1185">Reference proteome</keyword>
<evidence type="ECO:0000256" key="1">
    <source>
        <dbReference type="SAM" id="SignalP"/>
    </source>
</evidence>
<evidence type="ECO:0000313" key="3">
    <source>
        <dbReference type="EMBL" id="AQQ71755.1"/>
    </source>
</evidence>
<dbReference type="AlphaFoldDB" id="A0A1Q2MGC6"/>
<keyword evidence="1" id="KW-0732">Signal</keyword>
<feature type="signal peptide" evidence="1">
    <location>
        <begin position="1"/>
        <end position="20"/>
    </location>
</feature>
<gene>
    <name evidence="3" type="ORF">SMSP2_02133</name>
</gene>
<dbReference type="InterPro" id="IPR018711">
    <property type="entry name" value="NAGPA"/>
</dbReference>
<feature type="chain" id="PRO_5013201998" evidence="1">
    <location>
        <begin position="21"/>
        <end position="550"/>
    </location>
</feature>
<proteinExistence type="predicted"/>
<name>A0A1Q2MGC6_9BACT</name>
<evidence type="ECO:0000259" key="2">
    <source>
        <dbReference type="Pfam" id="PF09992"/>
    </source>
</evidence>
<dbReference type="KEGG" id="pbas:SMSP2_02133"/>
<dbReference type="STRING" id="1851148.SMSP2_02133"/>
<organism evidence="3 4">
    <name type="scientific">Limihaloglobus sulfuriphilus</name>
    <dbReference type="NCBI Taxonomy" id="1851148"/>
    <lineage>
        <taxon>Bacteria</taxon>
        <taxon>Pseudomonadati</taxon>
        <taxon>Planctomycetota</taxon>
        <taxon>Phycisphaerae</taxon>
        <taxon>Sedimentisphaerales</taxon>
        <taxon>Sedimentisphaeraceae</taxon>
        <taxon>Limihaloglobus</taxon>
    </lineage>
</organism>
<dbReference type="Pfam" id="PF09992">
    <property type="entry name" value="NAGPA"/>
    <property type="match status" value="1"/>
</dbReference>
<feature type="domain" description="Phosphodiester glycosidase" evidence="2">
    <location>
        <begin position="86"/>
        <end position="281"/>
    </location>
</feature>
<dbReference type="PANTHER" id="PTHR40446">
    <property type="entry name" value="N-ACETYLGLUCOSAMINE-1-PHOSPHODIESTER ALPHA-N-ACETYLGLUCOSAMINIDASE"/>
    <property type="match status" value="1"/>
</dbReference>
<protein>
    <submittedName>
        <fullName evidence="3">Putative N-acetylglucosamine-1-phosphodiester alpha-N-acetylglucosaminidase</fullName>
    </submittedName>
</protein>
<dbReference type="PANTHER" id="PTHR40446:SF2">
    <property type="entry name" value="N-ACETYLGLUCOSAMINE-1-PHOSPHODIESTER ALPHA-N-ACETYLGLUCOSAMINIDASE"/>
    <property type="match status" value="1"/>
</dbReference>
<dbReference type="EMBL" id="CP019646">
    <property type="protein sequence ID" value="AQQ71755.1"/>
    <property type="molecule type" value="Genomic_DNA"/>
</dbReference>
<reference evidence="4" key="1">
    <citation type="submission" date="2017-02" db="EMBL/GenBank/DDBJ databases">
        <title>Comparative genomics and description of representatives of a novel lineage of planctomycetes thriving in anoxic sediments.</title>
        <authorList>
            <person name="Spring S."/>
            <person name="Bunk B."/>
            <person name="Sproer C."/>
        </authorList>
    </citation>
    <scope>NUCLEOTIDE SEQUENCE [LARGE SCALE GENOMIC DNA]</scope>
    <source>
        <strain evidence="4">SM-Chi-D1</strain>
    </source>
</reference>
<evidence type="ECO:0000313" key="4">
    <source>
        <dbReference type="Proteomes" id="UP000188181"/>
    </source>
</evidence>
<dbReference type="OrthoDB" id="9809781at2"/>
<dbReference type="RefSeq" id="WP_146683898.1">
    <property type="nucleotide sequence ID" value="NZ_CP019646.1"/>
</dbReference>
<accession>A0A1Q2MGC6</accession>
<dbReference type="Proteomes" id="UP000188181">
    <property type="component" value="Chromosome"/>
</dbReference>